<gene>
    <name evidence="2" type="ORF">METZ01_LOCUS490104</name>
</gene>
<feature type="non-terminal residue" evidence="2">
    <location>
        <position position="238"/>
    </location>
</feature>
<dbReference type="InterPro" id="IPR018247">
    <property type="entry name" value="EF_Hand_1_Ca_BS"/>
</dbReference>
<dbReference type="AlphaFoldDB" id="A0A383CYY3"/>
<reference evidence="2" key="1">
    <citation type="submission" date="2018-05" db="EMBL/GenBank/DDBJ databases">
        <authorList>
            <person name="Lanie J.A."/>
            <person name="Ng W.-L."/>
            <person name="Kazmierczak K.M."/>
            <person name="Andrzejewski T.M."/>
            <person name="Davidsen T.M."/>
            <person name="Wayne K.J."/>
            <person name="Tettelin H."/>
            <person name="Glass J.I."/>
            <person name="Rusch D."/>
            <person name="Podicherti R."/>
            <person name="Tsui H.-C.T."/>
            <person name="Winkler M.E."/>
        </authorList>
    </citation>
    <scope>NUCLEOTIDE SEQUENCE</scope>
</reference>
<dbReference type="PROSITE" id="PS00018">
    <property type="entry name" value="EF_HAND_1"/>
    <property type="match status" value="1"/>
</dbReference>
<dbReference type="Pfam" id="PF00656">
    <property type="entry name" value="Peptidase_C14"/>
    <property type="match status" value="1"/>
</dbReference>
<organism evidence="2">
    <name type="scientific">marine metagenome</name>
    <dbReference type="NCBI Taxonomy" id="408172"/>
    <lineage>
        <taxon>unclassified sequences</taxon>
        <taxon>metagenomes</taxon>
        <taxon>ecological metagenomes</taxon>
    </lineage>
</organism>
<accession>A0A383CYY3</accession>
<dbReference type="GO" id="GO:0004197">
    <property type="term" value="F:cysteine-type endopeptidase activity"/>
    <property type="evidence" value="ECO:0007669"/>
    <property type="project" value="InterPro"/>
</dbReference>
<name>A0A383CYY3_9ZZZZ</name>
<dbReference type="InterPro" id="IPR011600">
    <property type="entry name" value="Pept_C14_caspase"/>
</dbReference>
<sequence>NLSNLDYAVADAEAVKDMLINKFDYPENNVKLLLNEEANKANIVNVISDVSLKAGDNERILVFFAGHGETMDLPAGGEMGFLLPVDGNENNLYASAIRMDDLKDFSYLSKSKHMLFLVDACYGGLAAVGTRSLEQTNTPNYLEKISNIKSRQIITAGGKEEKVIEKSEWGHSAYTKNLLSGLNDELADINEDGYITALELGSYLSEKVTFDSESRQTPQLRRLTSDEGEFVFFGSSNN</sequence>
<evidence type="ECO:0000313" key="2">
    <source>
        <dbReference type="EMBL" id="SVE37250.1"/>
    </source>
</evidence>
<protein>
    <recommendedName>
        <fullName evidence="1">Peptidase C14 caspase domain-containing protein</fullName>
    </recommendedName>
</protein>
<dbReference type="GO" id="GO:0006508">
    <property type="term" value="P:proteolysis"/>
    <property type="evidence" value="ECO:0007669"/>
    <property type="project" value="InterPro"/>
</dbReference>
<evidence type="ECO:0000259" key="1">
    <source>
        <dbReference type="Pfam" id="PF00656"/>
    </source>
</evidence>
<dbReference type="EMBL" id="UINC01212777">
    <property type="protein sequence ID" value="SVE37250.1"/>
    <property type="molecule type" value="Genomic_DNA"/>
</dbReference>
<dbReference type="InterPro" id="IPR029030">
    <property type="entry name" value="Caspase-like_dom_sf"/>
</dbReference>
<dbReference type="SUPFAM" id="SSF52129">
    <property type="entry name" value="Caspase-like"/>
    <property type="match status" value="1"/>
</dbReference>
<dbReference type="Gene3D" id="3.40.50.1460">
    <property type="match status" value="1"/>
</dbReference>
<proteinExistence type="predicted"/>
<feature type="domain" description="Peptidase C14 caspase" evidence="1">
    <location>
        <begin position="3"/>
        <end position="222"/>
    </location>
</feature>
<feature type="non-terminal residue" evidence="2">
    <location>
        <position position="1"/>
    </location>
</feature>